<dbReference type="InterPro" id="IPR011006">
    <property type="entry name" value="CheY-like_superfamily"/>
</dbReference>
<accession>Q0C1R7</accession>
<dbReference type="GO" id="GO:0003723">
    <property type="term" value="F:RNA binding"/>
    <property type="evidence" value="ECO:0007669"/>
    <property type="project" value="InterPro"/>
</dbReference>
<gene>
    <name evidence="2" type="ordered locus">HNE_1618</name>
</gene>
<protein>
    <submittedName>
        <fullName evidence="2">ANTAR domain protein</fullName>
    </submittedName>
</protein>
<keyword evidence="3" id="KW-1185">Reference proteome</keyword>
<sequence length="186" mass="20599">MIAHREADRAQIMAGLPQGAIVHLAPAEENRALPAQVETVRPDMLIGACEVPDDTLLAAFRMISEASPLPVVLFTEKDRTQMAHRALAAGVSAYIVNGLTAERILPVTQVARERFRMTAALHQELRKSREELAARKVIERAKGLLMERRGMSEQAAYEAMRRLAMSKARPLREIAELILSVSDILP</sequence>
<dbReference type="SUPFAM" id="SSF52172">
    <property type="entry name" value="CheY-like"/>
    <property type="match status" value="1"/>
</dbReference>
<feature type="domain" description="ANTAR" evidence="1">
    <location>
        <begin position="118"/>
        <end position="179"/>
    </location>
</feature>
<evidence type="ECO:0000313" key="3">
    <source>
        <dbReference type="Proteomes" id="UP000001959"/>
    </source>
</evidence>
<dbReference type="PROSITE" id="PS50921">
    <property type="entry name" value="ANTAR"/>
    <property type="match status" value="1"/>
</dbReference>
<dbReference type="Gene3D" id="3.40.50.2300">
    <property type="match status" value="1"/>
</dbReference>
<dbReference type="Pfam" id="PF03861">
    <property type="entry name" value="ANTAR"/>
    <property type="match status" value="1"/>
</dbReference>
<reference evidence="2 3" key="1">
    <citation type="journal article" date="2006" name="J. Bacteriol.">
        <title>Comparative genomic evidence for a close relationship between the dimorphic prosthecate bacteria Hyphomonas neptunium and Caulobacter crescentus.</title>
        <authorList>
            <person name="Badger J.H."/>
            <person name="Hoover T.R."/>
            <person name="Brun Y.V."/>
            <person name="Weiner R.M."/>
            <person name="Laub M.T."/>
            <person name="Alexandre G."/>
            <person name="Mrazek J."/>
            <person name="Ren Q."/>
            <person name="Paulsen I.T."/>
            <person name="Nelson K.E."/>
            <person name="Khouri H.M."/>
            <person name="Radune D."/>
            <person name="Sosa J."/>
            <person name="Dodson R.J."/>
            <person name="Sullivan S.A."/>
            <person name="Rosovitz M.J."/>
            <person name="Madupu R."/>
            <person name="Brinkac L.M."/>
            <person name="Durkin A.S."/>
            <person name="Daugherty S.C."/>
            <person name="Kothari S.P."/>
            <person name="Giglio M.G."/>
            <person name="Zhou L."/>
            <person name="Haft D.H."/>
            <person name="Selengut J.D."/>
            <person name="Davidsen T.M."/>
            <person name="Yang Q."/>
            <person name="Zafar N."/>
            <person name="Ward N.L."/>
        </authorList>
    </citation>
    <scope>NUCLEOTIDE SEQUENCE [LARGE SCALE GENOMIC DNA]</scope>
    <source>
        <strain evidence="2 3">ATCC 15444</strain>
    </source>
</reference>
<dbReference type="eggNOG" id="COG3707">
    <property type="taxonomic scope" value="Bacteria"/>
</dbReference>
<dbReference type="Gene3D" id="1.10.10.10">
    <property type="entry name" value="Winged helix-like DNA-binding domain superfamily/Winged helix DNA-binding domain"/>
    <property type="match status" value="1"/>
</dbReference>
<dbReference type="AlphaFoldDB" id="Q0C1R7"/>
<name>Q0C1R7_HYPNA</name>
<organism evidence="2 3">
    <name type="scientific">Hyphomonas neptunium (strain ATCC 15444)</name>
    <dbReference type="NCBI Taxonomy" id="228405"/>
    <lineage>
        <taxon>Bacteria</taxon>
        <taxon>Pseudomonadati</taxon>
        <taxon>Pseudomonadota</taxon>
        <taxon>Alphaproteobacteria</taxon>
        <taxon>Hyphomonadales</taxon>
        <taxon>Hyphomonadaceae</taxon>
        <taxon>Hyphomonas</taxon>
    </lineage>
</organism>
<dbReference type="Proteomes" id="UP000001959">
    <property type="component" value="Chromosome"/>
</dbReference>
<dbReference type="InterPro" id="IPR036388">
    <property type="entry name" value="WH-like_DNA-bd_sf"/>
</dbReference>
<proteinExistence type="predicted"/>
<dbReference type="SMART" id="SM01012">
    <property type="entry name" value="ANTAR"/>
    <property type="match status" value="1"/>
</dbReference>
<dbReference type="KEGG" id="hne:HNE_1618"/>
<dbReference type="STRING" id="228405.HNE_1618"/>
<dbReference type="EMBL" id="CP000158">
    <property type="protein sequence ID" value="ABI77988.1"/>
    <property type="molecule type" value="Genomic_DNA"/>
</dbReference>
<dbReference type="HOGENOM" id="CLU_000445_65_1_5"/>
<dbReference type="InterPro" id="IPR008327">
    <property type="entry name" value="Sig_transdc_resp-reg_antiterm"/>
</dbReference>
<dbReference type="InterPro" id="IPR005561">
    <property type="entry name" value="ANTAR"/>
</dbReference>
<evidence type="ECO:0000259" key="1">
    <source>
        <dbReference type="PROSITE" id="PS50921"/>
    </source>
</evidence>
<dbReference type="PIRSF" id="PIRSF036382">
    <property type="entry name" value="RR_antiterm"/>
    <property type="match status" value="1"/>
</dbReference>
<evidence type="ECO:0000313" key="2">
    <source>
        <dbReference type="EMBL" id="ABI77988.1"/>
    </source>
</evidence>